<accession>A0ABU3E270</accession>
<dbReference type="EMBL" id="JAVRHM010000010">
    <property type="protein sequence ID" value="MDT0690099.1"/>
    <property type="molecule type" value="Genomic_DNA"/>
</dbReference>
<evidence type="ECO:0000259" key="4">
    <source>
        <dbReference type="PROSITE" id="PS50042"/>
    </source>
</evidence>
<evidence type="ECO:0000313" key="6">
    <source>
        <dbReference type="Proteomes" id="UP001261624"/>
    </source>
</evidence>
<dbReference type="InterPro" id="IPR014710">
    <property type="entry name" value="RmlC-like_jellyroll"/>
</dbReference>
<name>A0ABU3E270_9FLAO</name>
<keyword evidence="2" id="KW-0238">DNA-binding</keyword>
<dbReference type="RefSeq" id="WP_311684264.1">
    <property type="nucleotide sequence ID" value="NZ_JAVRHM010000010.1"/>
</dbReference>
<dbReference type="CDD" id="cd00038">
    <property type="entry name" value="CAP_ED"/>
    <property type="match status" value="1"/>
</dbReference>
<comment type="caution">
    <text evidence="5">The sequence shown here is derived from an EMBL/GenBank/DDBJ whole genome shotgun (WGS) entry which is preliminary data.</text>
</comment>
<evidence type="ECO:0000256" key="1">
    <source>
        <dbReference type="ARBA" id="ARBA00023015"/>
    </source>
</evidence>
<dbReference type="Gene3D" id="2.60.120.10">
    <property type="entry name" value="Jelly Rolls"/>
    <property type="match status" value="1"/>
</dbReference>
<feature type="domain" description="Cyclic nucleotide-binding" evidence="4">
    <location>
        <begin position="20"/>
        <end position="124"/>
    </location>
</feature>
<dbReference type="SUPFAM" id="SSF51206">
    <property type="entry name" value="cAMP-binding domain-like"/>
    <property type="match status" value="1"/>
</dbReference>
<gene>
    <name evidence="5" type="ORF">RM549_09910</name>
</gene>
<keyword evidence="6" id="KW-1185">Reference proteome</keyword>
<dbReference type="SUPFAM" id="SSF46785">
    <property type="entry name" value="Winged helix' DNA-binding domain"/>
    <property type="match status" value="1"/>
</dbReference>
<dbReference type="Pfam" id="PF13545">
    <property type="entry name" value="HTH_Crp_2"/>
    <property type="match status" value="1"/>
</dbReference>
<keyword evidence="3" id="KW-0804">Transcription</keyword>
<evidence type="ECO:0000256" key="2">
    <source>
        <dbReference type="ARBA" id="ARBA00023125"/>
    </source>
</evidence>
<organism evidence="5 6">
    <name type="scientific">Autumnicola patrickiae</name>
    <dbReference type="NCBI Taxonomy" id="3075591"/>
    <lineage>
        <taxon>Bacteria</taxon>
        <taxon>Pseudomonadati</taxon>
        <taxon>Bacteroidota</taxon>
        <taxon>Flavobacteriia</taxon>
        <taxon>Flavobacteriales</taxon>
        <taxon>Flavobacteriaceae</taxon>
        <taxon>Autumnicola</taxon>
    </lineage>
</organism>
<dbReference type="PROSITE" id="PS50042">
    <property type="entry name" value="CNMP_BINDING_3"/>
    <property type="match status" value="1"/>
</dbReference>
<dbReference type="Gene3D" id="1.10.10.10">
    <property type="entry name" value="Winged helix-like DNA-binding domain superfamily/Winged helix DNA-binding domain"/>
    <property type="match status" value="1"/>
</dbReference>
<proteinExistence type="predicted"/>
<evidence type="ECO:0000256" key="3">
    <source>
        <dbReference type="ARBA" id="ARBA00023163"/>
    </source>
</evidence>
<protein>
    <submittedName>
        <fullName evidence="5">Crp/Fnr family transcriptional regulator</fullName>
    </submittedName>
</protein>
<dbReference type="Proteomes" id="UP001261624">
    <property type="component" value="Unassembled WGS sequence"/>
</dbReference>
<keyword evidence="1" id="KW-0805">Transcription regulation</keyword>
<sequence>MKENGMDYTRYRKSLQDCQLLSKMDDATFTSLISLFNEEKWPKNTCFVNEDKFLCKFYIILSGRVKMYQLHEFSCKEVTLFLLTKGDFIDLFCLLDGSRHMAYYESLDEVKVLAVPMKNLHEWLQKHPQYYINLLSYAGKQLRMLEDYIADVIFTDISTRLLKLLISNVNKSSNNLELINDLSNKEIAYLIGSTRAVVNRHIQKLKQNGSLHASRENLQINNLPLLIKMLENKK</sequence>
<dbReference type="InterPro" id="IPR012318">
    <property type="entry name" value="HTH_CRP"/>
</dbReference>
<reference evidence="5 6" key="1">
    <citation type="submission" date="2023-09" db="EMBL/GenBank/DDBJ databases">
        <authorList>
            <person name="Rey-Velasco X."/>
        </authorList>
    </citation>
    <scope>NUCLEOTIDE SEQUENCE [LARGE SCALE GENOMIC DNA]</scope>
    <source>
        <strain evidence="5 6">F188</strain>
    </source>
</reference>
<dbReference type="InterPro" id="IPR000595">
    <property type="entry name" value="cNMP-bd_dom"/>
</dbReference>
<dbReference type="Pfam" id="PF00027">
    <property type="entry name" value="cNMP_binding"/>
    <property type="match status" value="1"/>
</dbReference>
<dbReference type="InterPro" id="IPR018490">
    <property type="entry name" value="cNMP-bd_dom_sf"/>
</dbReference>
<evidence type="ECO:0000313" key="5">
    <source>
        <dbReference type="EMBL" id="MDT0690099.1"/>
    </source>
</evidence>
<dbReference type="InterPro" id="IPR036388">
    <property type="entry name" value="WH-like_DNA-bd_sf"/>
</dbReference>
<dbReference type="InterPro" id="IPR036390">
    <property type="entry name" value="WH_DNA-bd_sf"/>
</dbReference>